<gene>
    <name evidence="6" type="primary">dacB</name>
    <name evidence="8" type="ORF">SAMN05518846_109162</name>
</gene>
<reference evidence="9" key="1">
    <citation type="submission" date="2016-10" db="EMBL/GenBank/DDBJ databases">
        <authorList>
            <person name="Varghese N."/>
            <person name="Submissions S."/>
        </authorList>
    </citation>
    <scope>NUCLEOTIDE SEQUENCE [LARGE SCALE GENOMIC DNA]</scope>
    <source>
        <strain evidence="9">OK042</strain>
    </source>
</reference>
<keyword evidence="6" id="KW-1003">Cell membrane</keyword>
<keyword evidence="6" id="KW-0812">Transmembrane</keyword>
<dbReference type="InterPro" id="IPR034693">
    <property type="entry name" value="CdaS"/>
</dbReference>
<keyword evidence="2 6" id="KW-0808">Transferase</keyword>
<dbReference type="InterPro" id="IPR019457">
    <property type="entry name" value="CdaS_N"/>
</dbReference>
<comment type="catalytic activity">
    <reaction evidence="1 6">
        <text>2 ATP = 3',3'-c-di-AMP + 2 diphosphate</text>
        <dbReference type="Rhea" id="RHEA:35655"/>
        <dbReference type="ChEBI" id="CHEBI:30616"/>
        <dbReference type="ChEBI" id="CHEBI:33019"/>
        <dbReference type="ChEBI" id="CHEBI:71500"/>
        <dbReference type="EC" id="2.7.7.85"/>
    </reaction>
</comment>
<dbReference type="InterPro" id="IPR053472">
    <property type="entry name" value="DAC_CdaS-like"/>
</dbReference>
<dbReference type="PANTHER" id="PTHR34185">
    <property type="entry name" value="DIADENYLATE CYCLASE"/>
    <property type="match status" value="1"/>
</dbReference>
<evidence type="ECO:0000313" key="8">
    <source>
        <dbReference type="EMBL" id="SFK17037.1"/>
    </source>
</evidence>
<feature type="domain" description="DAC" evidence="7">
    <location>
        <begin position="44"/>
        <end position="203"/>
    </location>
</feature>
<evidence type="ECO:0000256" key="1">
    <source>
        <dbReference type="ARBA" id="ARBA00000877"/>
    </source>
</evidence>
<evidence type="ECO:0000259" key="7">
    <source>
        <dbReference type="PROSITE" id="PS51794"/>
    </source>
</evidence>
<sequence length="203" mass="22179">MERVNCDVSPLKGEMKEQLTAIAGAIEQSILALENENGCLLGTFDQIRSRFSQLETTAASFYLQCYLGPYTDKYTDLSMAVQNLSSRKQGALIVVEREDSLQSYLQAGIPIGAWMTHSLLESIFFPGSPLHDGAVVIRENHILSAANVLPLSHVSVGEQKLGTRHRAALGLSEQCDALIIVVSEETGKASFAMQGHMYPIITH</sequence>
<dbReference type="Proteomes" id="UP000198915">
    <property type="component" value="Unassembled WGS sequence"/>
</dbReference>
<protein>
    <recommendedName>
        <fullName evidence="6">Diadenylate cyclase</fullName>
        <shortName evidence="6">DAC</shortName>
        <ecNumber evidence="6">2.7.7.85</ecNumber>
    </recommendedName>
    <alternativeName>
        <fullName evidence="6">Cyclic-di-AMP synthase</fullName>
        <shortName evidence="6">c-di-AMP synthase</shortName>
    </alternativeName>
</protein>
<organism evidence="8 9">
    <name type="scientific">Brevibacillus centrosporus</name>
    <dbReference type="NCBI Taxonomy" id="54910"/>
    <lineage>
        <taxon>Bacteria</taxon>
        <taxon>Bacillati</taxon>
        <taxon>Bacillota</taxon>
        <taxon>Bacilli</taxon>
        <taxon>Bacillales</taxon>
        <taxon>Paenibacillaceae</taxon>
        <taxon>Brevibacillus</taxon>
    </lineage>
</organism>
<dbReference type="GO" id="GO:0004016">
    <property type="term" value="F:adenylate cyclase activity"/>
    <property type="evidence" value="ECO:0007669"/>
    <property type="project" value="UniProtKB-UniRule"/>
</dbReference>
<comment type="similarity">
    <text evidence="6">Belongs to the adenylate cyclase family. DacB/CdaS subfamily.</text>
</comment>
<name>A0A1I3XC50_9BACL</name>
<evidence type="ECO:0000256" key="6">
    <source>
        <dbReference type="HAMAP-Rule" id="MF_00838"/>
    </source>
</evidence>
<comment type="subunit">
    <text evidence="6">Probably oligomerizes.</text>
</comment>
<dbReference type="RefSeq" id="WP_092270180.1">
    <property type="nucleotide sequence ID" value="NZ_BJOE01000012.1"/>
</dbReference>
<dbReference type="EMBL" id="FORT01000009">
    <property type="protein sequence ID" value="SFK17037.1"/>
    <property type="molecule type" value="Genomic_DNA"/>
</dbReference>
<keyword evidence="9" id="KW-1185">Reference proteome</keyword>
<dbReference type="Gene3D" id="1.10.287.770">
    <property type="entry name" value="YojJ-like"/>
    <property type="match status" value="1"/>
</dbReference>
<evidence type="ECO:0000256" key="5">
    <source>
        <dbReference type="ARBA" id="ARBA00022840"/>
    </source>
</evidence>
<keyword evidence="3 6" id="KW-0548">Nucleotidyltransferase</keyword>
<accession>A0A1I3XC50</accession>
<proteinExistence type="inferred from homology"/>
<keyword evidence="4 6" id="KW-0547">Nucleotide-binding</keyword>
<dbReference type="InterPro" id="IPR050338">
    <property type="entry name" value="DisA"/>
</dbReference>
<dbReference type="Pfam" id="PF10372">
    <property type="entry name" value="CdaS_N"/>
    <property type="match status" value="1"/>
</dbReference>
<dbReference type="AlphaFoldDB" id="A0A1I3XC50"/>
<dbReference type="InterPro" id="IPR036888">
    <property type="entry name" value="DNA_integrity_DisA_N_sf"/>
</dbReference>
<keyword evidence="6" id="KW-1133">Transmembrane helix</keyword>
<keyword evidence="6" id="KW-0472">Membrane</keyword>
<dbReference type="STRING" id="1884381.SAMN05518846_109162"/>
<dbReference type="HAMAP" id="MF_00838">
    <property type="entry name" value="DacB"/>
    <property type="match status" value="1"/>
</dbReference>
<dbReference type="PANTHER" id="PTHR34185:SF2">
    <property type="entry name" value="CYCLIC DI-AMP SYNTHASE CDAS"/>
    <property type="match status" value="1"/>
</dbReference>
<evidence type="ECO:0000313" key="9">
    <source>
        <dbReference type="Proteomes" id="UP000198915"/>
    </source>
</evidence>
<comment type="function">
    <text evidence="6">Catalyzes the condensation of 2 ATP molecules into cyclic di-AMP (c-di-AMP), a second messenger used to regulate differing processes in different bacteria.</text>
</comment>
<keyword evidence="5 6" id="KW-0067">ATP-binding</keyword>
<evidence type="ECO:0000256" key="3">
    <source>
        <dbReference type="ARBA" id="ARBA00022695"/>
    </source>
</evidence>
<dbReference type="GO" id="GO:0106408">
    <property type="term" value="F:diadenylate cyclase activity"/>
    <property type="evidence" value="ECO:0007669"/>
    <property type="project" value="UniProtKB-EC"/>
</dbReference>
<dbReference type="Pfam" id="PF02457">
    <property type="entry name" value="DAC"/>
    <property type="match status" value="1"/>
</dbReference>
<dbReference type="Gene3D" id="3.40.1700.10">
    <property type="entry name" value="DNA integrity scanning protein, DisA, N-terminal domain"/>
    <property type="match status" value="1"/>
</dbReference>
<evidence type="ECO:0000256" key="2">
    <source>
        <dbReference type="ARBA" id="ARBA00022679"/>
    </source>
</evidence>
<evidence type="ECO:0000256" key="4">
    <source>
        <dbReference type="ARBA" id="ARBA00022741"/>
    </source>
</evidence>
<dbReference type="GO" id="GO:0006171">
    <property type="term" value="P:cAMP biosynthetic process"/>
    <property type="evidence" value="ECO:0007669"/>
    <property type="project" value="InterPro"/>
</dbReference>
<dbReference type="PROSITE" id="PS51794">
    <property type="entry name" value="DAC"/>
    <property type="match status" value="1"/>
</dbReference>
<dbReference type="EC" id="2.7.7.85" evidence="6"/>
<dbReference type="SUPFAM" id="SSF143597">
    <property type="entry name" value="YojJ-like"/>
    <property type="match status" value="1"/>
</dbReference>
<dbReference type="InterPro" id="IPR003390">
    <property type="entry name" value="DNA_integrity_scan_DisA_N"/>
</dbReference>
<dbReference type="GO" id="GO:0005524">
    <property type="term" value="F:ATP binding"/>
    <property type="evidence" value="ECO:0007669"/>
    <property type="project" value="UniProtKB-UniRule"/>
</dbReference>
<dbReference type="NCBIfam" id="NF038328">
    <property type="entry name" value="c-di-AMP_CdaS"/>
    <property type="match status" value="1"/>
</dbReference>